<gene>
    <name evidence="2" type="ORF">TTHERM_01298540</name>
</gene>
<evidence type="ECO:0000313" key="2">
    <source>
        <dbReference type="EMBL" id="EAR82131.2"/>
    </source>
</evidence>
<dbReference type="EMBL" id="GG662323">
    <property type="protein sequence ID" value="EAR82131.2"/>
    <property type="molecule type" value="Genomic_DNA"/>
</dbReference>
<feature type="compositionally biased region" description="Polar residues" evidence="1">
    <location>
        <begin position="86"/>
        <end position="98"/>
    </location>
</feature>
<keyword evidence="3" id="KW-1185">Reference proteome</keyword>
<dbReference type="GeneID" id="7830181"/>
<dbReference type="Proteomes" id="UP000009168">
    <property type="component" value="Unassembled WGS sequence"/>
</dbReference>
<organism evidence="2 3">
    <name type="scientific">Tetrahymena thermophila (strain SB210)</name>
    <dbReference type="NCBI Taxonomy" id="312017"/>
    <lineage>
        <taxon>Eukaryota</taxon>
        <taxon>Sar</taxon>
        <taxon>Alveolata</taxon>
        <taxon>Ciliophora</taxon>
        <taxon>Intramacronucleata</taxon>
        <taxon>Oligohymenophorea</taxon>
        <taxon>Hymenostomatida</taxon>
        <taxon>Tetrahymenina</taxon>
        <taxon>Tetrahymenidae</taxon>
        <taxon>Tetrahymena</taxon>
    </lineage>
</organism>
<evidence type="ECO:0000313" key="3">
    <source>
        <dbReference type="Proteomes" id="UP000009168"/>
    </source>
</evidence>
<proteinExistence type="predicted"/>
<dbReference type="RefSeq" id="XP_001029794.2">
    <property type="nucleotide sequence ID" value="XM_001029794.2"/>
</dbReference>
<feature type="region of interest" description="Disordered" evidence="1">
    <location>
        <begin position="206"/>
        <end position="231"/>
    </location>
</feature>
<accession>Q22A11</accession>
<evidence type="ECO:0000256" key="1">
    <source>
        <dbReference type="SAM" id="MobiDB-lite"/>
    </source>
</evidence>
<reference evidence="3" key="1">
    <citation type="journal article" date="2006" name="PLoS Biol.">
        <title>Macronuclear genome sequence of the ciliate Tetrahymena thermophila, a model eukaryote.</title>
        <authorList>
            <person name="Eisen J.A."/>
            <person name="Coyne R.S."/>
            <person name="Wu M."/>
            <person name="Wu D."/>
            <person name="Thiagarajan M."/>
            <person name="Wortman J.R."/>
            <person name="Badger J.H."/>
            <person name="Ren Q."/>
            <person name="Amedeo P."/>
            <person name="Jones K.M."/>
            <person name="Tallon L.J."/>
            <person name="Delcher A.L."/>
            <person name="Salzberg S.L."/>
            <person name="Silva J.C."/>
            <person name="Haas B.J."/>
            <person name="Majoros W.H."/>
            <person name="Farzad M."/>
            <person name="Carlton J.M."/>
            <person name="Smith R.K. Jr."/>
            <person name="Garg J."/>
            <person name="Pearlman R.E."/>
            <person name="Karrer K.M."/>
            <person name="Sun L."/>
            <person name="Manning G."/>
            <person name="Elde N.C."/>
            <person name="Turkewitz A.P."/>
            <person name="Asai D.J."/>
            <person name="Wilkes D.E."/>
            <person name="Wang Y."/>
            <person name="Cai H."/>
            <person name="Collins K."/>
            <person name="Stewart B.A."/>
            <person name="Lee S.R."/>
            <person name="Wilamowska K."/>
            <person name="Weinberg Z."/>
            <person name="Ruzzo W.L."/>
            <person name="Wloga D."/>
            <person name="Gaertig J."/>
            <person name="Frankel J."/>
            <person name="Tsao C.-C."/>
            <person name="Gorovsky M.A."/>
            <person name="Keeling P.J."/>
            <person name="Waller R.F."/>
            <person name="Patron N.J."/>
            <person name="Cherry J.M."/>
            <person name="Stover N.A."/>
            <person name="Krieger C.J."/>
            <person name="del Toro C."/>
            <person name="Ryder H.F."/>
            <person name="Williamson S.C."/>
            <person name="Barbeau R.A."/>
            <person name="Hamilton E.P."/>
            <person name="Orias E."/>
        </authorList>
    </citation>
    <scope>NUCLEOTIDE SEQUENCE [LARGE SCALE GENOMIC DNA]</scope>
    <source>
        <strain evidence="3">SB210</strain>
    </source>
</reference>
<sequence length="374" mass="44001">MSTDDLNILLRSNDQINEIMRNKNKFVITRLNNQHLYSMRKNYQEKKKNLLPQQEQNFQNKQQNISNNNQLLNARSLQILKPLDFNKSTQNSKTNKQTSQKKDNGQKYALELGTPSALYTSNLTIQQMLETAGHDVSTKNQLVNVEKNLSNALQKRTFYNCNRGMGLFEPKISQFNPRTEIHRIKLRTNDPLALLLHYTVNQSMISDQNQRQPANSQQINSSQQTINSQLKKKQFSDKESIKFLEEVLRQGYIQGLSRAVFQNETILQDEQIEKTFQIENELYNQYLNQKKEIQHQQKQNYNLFQTQTNIQQINSGIQLPRINQSQPNINNTFKKNKEDSIFLGHEDESFIQKINLQKKPKKRSFHLEDQKDRL</sequence>
<dbReference type="KEGG" id="tet:TTHERM_01298540"/>
<dbReference type="AlphaFoldDB" id="Q22A11"/>
<name>Q22A11_TETTS</name>
<protein>
    <submittedName>
        <fullName evidence="2">Uncharacterized protein</fullName>
    </submittedName>
</protein>
<feature type="region of interest" description="Disordered" evidence="1">
    <location>
        <begin position="85"/>
        <end position="106"/>
    </location>
</feature>
<dbReference type="InParanoid" id="Q22A11"/>
<feature type="compositionally biased region" description="Low complexity" evidence="1">
    <location>
        <begin position="215"/>
        <end position="229"/>
    </location>
</feature>
<dbReference type="HOGENOM" id="CLU_827656_0_0_1"/>